<dbReference type="Proteomes" id="UP001319883">
    <property type="component" value="Unassembled WGS sequence"/>
</dbReference>
<evidence type="ECO:0000313" key="13">
    <source>
        <dbReference type="EMBL" id="MBZ9566585.1"/>
    </source>
</evidence>
<evidence type="ECO:0000256" key="11">
    <source>
        <dbReference type="SAM" id="Phobius"/>
    </source>
</evidence>
<name>A0ABS7WVE8_9GAMM</name>
<comment type="caution">
    <text evidence="13">The sequence shown here is derived from an EMBL/GenBank/DDBJ whole genome shotgun (WGS) entry which is preliminary data.</text>
</comment>
<dbReference type="Pfam" id="PF12019">
    <property type="entry name" value="GspH"/>
    <property type="match status" value="1"/>
</dbReference>
<sequence length="180" mass="19925">MCRSTRRHMQGITLIELLVVLAILVVWAGIGGPAMGRLLQTQRLQAASQTLYQALHYARSEAVRRGTPVLVESREPRDWNTGWRIYVDRNGDGERSSDEPILRVEPSPPGDVDVIANRPVARQVRYAPNGYSMRASGAFQIGSFYLCPPGRKGDARRLVLSRGGRLRIERIAADEGKCGG</sequence>
<dbReference type="Pfam" id="PF07963">
    <property type="entry name" value="N_methyl"/>
    <property type="match status" value="1"/>
</dbReference>
<evidence type="ECO:0000256" key="6">
    <source>
        <dbReference type="ARBA" id="ARBA00022692"/>
    </source>
</evidence>
<comment type="subcellular location">
    <subcellularLocation>
        <location evidence="1">Cell inner membrane</location>
        <topology evidence="1">Single-pass membrane protein</topology>
    </subcellularLocation>
</comment>
<keyword evidence="7 11" id="KW-1133">Transmembrane helix</keyword>
<feature type="domain" description="General secretion pathway GspH" evidence="12">
    <location>
        <begin position="47"/>
        <end position="164"/>
    </location>
</feature>
<feature type="transmembrane region" description="Helical" evidence="11">
    <location>
        <begin position="12"/>
        <end position="30"/>
    </location>
</feature>
<keyword evidence="5" id="KW-0997">Cell inner membrane</keyword>
<evidence type="ECO:0000256" key="4">
    <source>
        <dbReference type="ARBA" id="ARBA00022481"/>
    </source>
</evidence>
<keyword evidence="4" id="KW-0488">Methylation</keyword>
<evidence type="ECO:0000259" key="12">
    <source>
        <dbReference type="Pfam" id="PF12019"/>
    </source>
</evidence>
<comment type="similarity">
    <text evidence="9">Belongs to the GSP H family.</text>
</comment>
<evidence type="ECO:0000256" key="5">
    <source>
        <dbReference type="ARBA" id="ARBA00022519"/>
    </source>
</evidence>
<evidence type="ECO:0000256" key="3">
    <source>
        <dbReference type="ARBA" id="ARBA00022475"/>
    </source>
</evidence>
<dbReference type="SUPFAM" id="SSF54523">
    <property type="entry name" value="Pili subunits"/>
    <property type="match status" value="1"/>
</dbReference>
<evidence type="ECO:0000256" key="1">
    <source>
        <dbReference type="ARBA" id="ARBA00004377"/>
    </source>
</evidence>
<dbReference type="RefSeq" id="WP_224420187.1">
    <property type="nucleotide sequence ID" value="NZ_JAGXFD010000001.1"/>
</dbReference>
<accession>A0ABS7WVE8</accession>
<organism evidence="13 14">
    <name type="scientific">Modicisalibacter tunisiensis</name>
    <dbReference type="NCBI Taxonomy" id="390637"/>
    <lineage>
        <taxon>Bacteria</taxon>
        <taxon>Pseudomonadati</taxon>
        <taxon>Pseudomonadota</taxon>
        <taxon>Gammaproteobacteria</taxon>
        <taxon>Oceanospirillales</taxon>
        <taxon>Halomonadaceae</taxon>
        <taxon>Modicisalibacter</taxon>
    </lineage>
</organism>
<keyword evidence="3" id="KW-1003">Cell membrane</keyword>
<evidence type="ECO:0000313" key="14">
    <source>
        <dbReference type="Proteomes" id="UP001319883"/>
    </source>
</evidence>
<dbReference type="EMBL" id="JAGXFD010000001">
    <property type="protein sequence ID" value="MBZ9566585.1"/>
    <property type="molecule type" value="Genomic_DNA"/>
</dbReference>
<keyword evidence="8 11" id="KW-0472">Membrane</keyword>
<evidence type="ECO:0000256" key="2">
    <source>
        <dbReference type="ARBA" id="ARBA00021549"/>
    </source>
</evidence>
<gene>
    <name evidence="13" type="ORF">KGQ91_02640</name>
</gene>
<reference evidence="13 14" key="1">
    <citation type="submission" date="2021-05" db="EMBL/GenBank/DDBJ databases">
        <title>Petroleum and Energy Research Collection (APPE): ex situ preservation of microbial diversity associated with the oil industry and exploitation of its biotechnological potential.</title>
        <authorList>
            <person name="Paixao C.T.M."/>
            <person name="Gomes M.B."/>
            <person name="Oliveira V.M."/>
        </authorList>
    </citation>
    <scope>NUCLEOTIDE SEQUENCE [LARGE SCALE GENOMIC DNA]</scope>
    <source>
        <strain evidence="13 14">LIT2</strain>
    </source>
</reference>
<protein>
    <recommendedName>
        <fullName evidence="2">Type II secretion system protein H</fullName>
    </recommendedName>
    <alternativeName>
        <fullName evidence="10">General secretion pathway protein H</fullName>
    </alternativeName>
</protein>
<evidence type="ECO:0000256" key="8">
    <source>
        <dbReference type="ARBA" id="ARBA00023136"/>
    </source>
</evidence>
<dbReference type="InterPro" id="IPR012902">
    <property type="entry name" value="N_methyl_site"/>
</dbReference>
<evidence type="ECO:0000256" key="7">
    <source>
        <dbReference type="ARBA" id="ARBA00022989"/>
    </source>
</evidence>
<proteinExistence type="inferred from homology"/>
<dbReference type="InterPro" id="IPR022346">
    <property type="entry name" value="T2SS_GspH"/>
</dbReference>
<evidence type="ECO:0000256" key="9">
    <source>
        <dbReference type="ARBA" id="ARBA00025772"/>
    </source>
</evidence>
<dbReference type="Gene3D" id="3.55.40.10">
    <property type="entry name" value="minor pseudopilin epsh domain"/>
    <property type="match status" value="1"/>
</dbReference>
<dbReference type="InterPro" id="IPR045584">
    <property type="entry name" value="Pilin-like"/>
</dbReference>
<evidence type="ECO:0000256" key="10">
    <source>
        <dbReference type="ARBA" id="ARBA00030775"/>
    </source>
</evidence>
<keyword evidence="14" id="KW-1185">Reference proteome</keyword>
<dbReference type="NCBIfam" id="TIGR02532">
    <property type="entry name" value="IV_pilin_GFxxxE"/>
    <property type="match status" value="1"/>
</dbReference>
<keyword evidence="6 11" id="KW-0812">Transmembrane</keyword>